<keyword evidence="5" id="KW-0812">Transmembrane</keyword>
<dbReference type="AlphaFoldDB" id="A0A1I3YQW8"/>
<dbReference type="PIRSF" id="PIRSF005690">
    <property type="entry name" value="GerBA"/>
    <property type="match status" value="1"/>
</dbReference>
<accession>A0A1I3YQW8</accession>
<feature type="transmembrane region" description="Helical" evidence="5">
    <location>
        <begin position="353"/>
        <end position="371"/>
    </location>
</feature>
<comment type="similarity">
    <text evidence="2 4">Belongs to the GerABKA family.</text>
</comment>
<dbReference type="GO" id="GO:0005886">
    <property type="term" value="C:plasma membrane"/>
    <property type="evidence" value="ECO:0007669"/>
    <property type="project" value="UniProtKB-SubCell"/>
</dbReference>
<gene>
    <name evidence="6" type="ORF">SAMN04487936_111113</name>
</gene>
<evidence type="ECO:0000313" key="7">
    <source>
        <dbReference type="Proteomes" id="UP000183557"/>
    </source>
</evidence>
<evidence type="ECO:0000256" key="5">
    <source>
        <dbReference type="SAM" id="Phobius"/>
    </source>
</evidence>
<feature type="transmembrane region" description="Helical" evidence="5">
    <location>
        <begin position="377"/>
        <end position="396"/>
    </location>
</feature>
<evidence type="ECO:0000256" key="2">
    <source>
        <dbReference type="ARBA" id="ARBA00005278"/>
    </source>
</evidence>
<evidence type="ECO:0000313" key="6">
    <source>
        <dbReference type="EMBL" id="SFK33749.1"/>
    </source>
</evidence>
<dbReference type="Proteomes" id="UP000183557">
    <property type="component" value="Unassembled WGS sequence"/>
</dbReference>
<dbReference type="PANTHER" id="PTHR22550:SF5">
    <property type="entry name" value="LEUCINE ZIPPER PROTEIN 4"/>
    <property type="match status" value="1"/>
</dbReference>
<proteinExistence type="inferred from homology"/>
<sequence>MLKKRGKGSNNKINILPGLEKLKESADFIHYKNDGNPGFYVNYFKSLIDVDILHRDILRYVSKSTTKKLSELKNELPIEVVMETSDVEFITDKIFRGFVFVQLENDLSNGLLIRAEKHSVRDVTIPEVEYSVIGPKESFVESYEVNLNLIRSRLPDSQLRLKQYKIGSLSRSKVGLLYMDGLTNQENVETVNQRLEDIDIDMLNDISNIAELISDSQLSPFPQLLDTERPDRTCAALAEGKVVILMDRSPHVLLGPTSLIEFFSSFEDYYIHWILASMFRLIRLVAVILSIVATPIYVAVLTYHHEVLPQDLIGTLVTSRRNVPFPPILEAIILELTIELLREAGARLPTKIGQTIGIVGGIVIGTAAVQAGLTSNILLIIVALSALGSFTTPIYNIGNTIRLIRFPLLIFGSLFGLLGVVICVVFILAHLIQLTSLGRPYMEPIYPFRFGDFRDAIVRLTLRERNTRPVYLRTQKPIRFPEPEKDNKSTDIYE</sequence>
<feature type="transmembrane region" description="Helical" evidence="5">
    <location>
        <begin position="281"/>
        <end position="303"/>
    </location>
</feature>
<evidence type="ECO:0000256" key="1">
    <source>
        <dbReference type="ARBA" id="ARBA00004141"/>
    </source>
</evidence>
<dbReference type="InterPro" id="IPR004995">
    <property type="entry name" value="Spore_Ger"/>
</dbReference>
<feature type="transmembrane region" description="Helical" evidence="5">
    <location>
        <begin position="408"/>
        <end position="432"/>
    </location>
</feature>
<evidence type="ECO:0000256" key="3">
    <source>
        <dbReference type="ARBA" id="ARBA00023136"/>
    </source>
</evidence>
<keyword evidence="5" id="KW-1133">Transmembrane helix</keyword>
<dbReference type="OrthoDB" id="9772630at2"/>
<keyword evidence="7" id="KW-1185">Reference proteome</keyword>
<organism evidence="6 7">
    <name type="scientific">Halobacillus dabanensis</name>
    <dbReference type="NCBI Taxonomy" id="240302"/>
    <lineage>
        <taxon>Bacteria</taxon>
        <taxon>Bacillati</taxon>
        <taxon>Bacillota</taxon>
        <taxon>Bacilli</taxon>
        <taxon>Bacillales</taxon>
        <taxon>Bacillaceae</taxon>
        <taxon>Halobacillus</taxon>
    </lineage>
</organism>
<keyword evidence="3 4" id="KW-0472">Membrane</keyword>
<evidence type="ECO:0000256" key="4">
    <source>
        <dbReference type="PIRNR" id="PIRNR005690"/>
    </source>
</evidence>
<protein>
    <submittedName>
        <fullName evidence="6">GerA spore germination protein</fullName>
    </submittedName>
</protein>
<dbReference type="Pfam" id="PF03323">
    <property type="entry name" value="GerA"/>
    <property type="match status" value="1"/>
</dbReference>
<dbReference type="EMBL" id="FOSB01000011">
    <property type="protein sequence ID" value="SFK33749.1"/>
    <property type="molecule type" value="Genomic_DNA"/>
</dbReference>
<dbReference type="PANTHER" id="PTHR22550">
    <property type="entry name" value="SPORE GERMINATION PROTEIN"/>
    <property type="match status" value="1"/>
</dbReference>
<dbReference type="InterPro" id="IPR050768">
    <property type="entry name" value="UPF0353/GerABKA_families"/>
</dbReference>
<name>A0A1I3YQW8_HALDA</name>
<reference evidence="7" key="1">
    <citation type="submission" date="2016-10" db="EMBL/GenBank/DDBJ databases">
        <authorList>
            <person name="Varghese N."/>
            <person name="Submissions S."/>
        </authorList>
    </citation>
    <scope>NUCLEOTIDE SEQUENCE [LARGE SCALE GENOMIC DNA]</scope>
    <source>
        <strain evidence="7">CGMCC 1.3704</strain>
    </source>
</reference>
<dbReference type="RefSeq" id="WP_075037756.1">
    <property type="nucleotide sequence ID" value="NZ_FOSB01000011.1"/>
</dbReference>
<dbReference type="GO" id="GO:0009847">
    <property type="term" value="P:spore germination"/>
    <property type="evidence" value="ECO:0007669"/>
    <property type="project" value="UniProtKB-UniRule"/>
</dbReference>
<comment type="subcellular location">
    <subcellularLocation>
        <location evidence="4">Cell membrane</location>
    </subcellularLocation>
    <subcellularLocation>
        <location evidence="1">Membrane</location>
        <topology evidence="1">Multi-pass membrane protein</topology>
    </subcellularLocation>
</comment>